<dbReference type="AlphaFoldDB" id="A0A2N5ULT7"/>
<proteinExistence type="predicted"/>
<sequence>MEIDATTTRPGKHPPSIVNISRSLCRAQNLCFCCLKPVVPVNHTHCLNCLNPPIMLAQQEAFVKRFQQSLATTSVAAIHLEPHLADLPGPPLTYHPTEEFQQESDPLAEAELVMGDYRNYDKVYNNYKELSGLTVNFLVNTVHFRLDCSKGGQLIVPVSFKTGDSALVTANILVDTGAMANFISKDFVW</sequence>
<reference evidence="1 2" key="1">
    <citation type="submission" date="2017-11" db="EMBL/GenBank/DDBJ databases">
        <title>De novo assembly and phasing of dikaryotic genomes from two isolates of Puccinia coronata f. sp. avenae, the causal agent of oat crown rust.</title>
        <authorList>
            <person name="Miller M.E."/>
            <person name="Zhang Y."/>
            <person name="Omidvar V."/>
            <person name="Sperschneider J."/>
            <person name="Schwessinger B."/>
            <person name="Raley C."/>
            <person name="Palmer J.M."/>
            <person name="Garnica D."/>
            <person name="Upadhyaya N."/>
            <person name="Rathjen J."/>
            <person name="Taylor J.M."/>
            <person name="Park R.F."/>
            <person name="Dodds P.N."/>
            <person name="Hirsch C.D."/>
            <person name="Kianian S.F."/>
            <person name="Figueroa M."/>
        </authorList>
    </citation>
    <scope>NUCLEOTIDE SEQUENCE [LARGE SCALE GENOMIC DNA]</scope>
    <source>
        <strain evidence="1">12SD80</strain>
    </source>
</reference>
<dbReference type="EMBL" id="PGCI01000124">
    <property type="protein sequence ID" value="PLW38728.1"/>
    <property type="molecule type" value="Genomic_DNA"/>
</dbReference>
<name>A0A2N5ULT7_9BASI</name>
<evidence type="ECO:0000313" key="2">
    <source>
        <dbReference type="Proteomes" id="UP000235392"/>
    </source>
</evidence>
<gene>
    <name evidence="1" type="ORF">PCASD_11548</name>
</gene>
<protein>
    <submittedName>
        <fullName evidence="1">Uncharacterized protein</fullName>
    </submittedName>
</protein>
<organism evidence="1 2">
    <name type="scientific">Puccinia coronata f. sp. avenae</name>
    <dbReference type="NCBI Taxonomy" id="200324"/>
    <lineage>
        <taxon>Eukaryota</taxon>
        <taxon>Fungi</taxon>
        <taxon>Dikarya</taxon>
        <taxon>Basidiomycota</taxon>
        <taxon>Pucciniomycotina</taxon>
        <taxon>Pucciniomycetes</taxon>
        <taxon>Pucciniales</taxon>
        <taxon>Pucciniaceae</taxon>
        <taxon>Puccinia</taxon>
    </lineage>
</organism>
<comment type="caution">
    <text evidence="1">The sequence shown here is derived from an EMBL/GenBank/DDBJ whole genome shotgun (WGS) entry which is preliminary data.</text>
</comment>
<evidence type="ECO:0000313" key="1">
    <source>
        <dbReference type="EMBL" id="PLW38728.1"/>
    </source>
</evidence>
<dbReference type="Proteomes" id="UP000235392">
    <property type="component" value="Unassembled WGS sequence"/>
</dbReference>
<accession>A0A2N5ULT7</accession>